<evidence type="ECO:0000313" key="2">
    <source>
        <dbReference type="Proteomes" id="UP001196413"/>
    </source>
</evidence>
<dbReference type="AlphaFoldDB" id="A0AAD5RBH5"/>
<comment type="caution">
    <text evidence="1">The sequence shown here is derived from an EMBL/GenBank/DDBJ whole genome shotgun (WGS) entry which is preliminary data.</text>
</comment>
<gene>
    <name evidence="1" type="ORF">KIN20_035667</name>
</gene>
<evidence type="ECO:0000313" key="1">
    <source>
        <dbReference type="EMBL" id="KAJ1373303.1"/>
    </source>
</evidence>
<reference evidence="1" key="1">
    <citation type="submission" date="2021-06" db="EMBL/GenBank/DDBJ databases">
        <title>Parelaphostrongylus tenuis whole genome reference sequence.</title>
        <authorList>
            <person name="Garwood T.J."/>
            <person name="Larsen P.A."/>
            <person name="Fountain-Jones N.M."/>
            <person name="Garbe J.R."/>
            <person name="Macchietto M.G."/>
            <person name="Kania S.A."/>
            <person name="Gerhold R.W."/>
            <person name="Richards J.E."/>
            <person name="Wolf T.M."/>
        </authorList>
    </citation>
    <scope>NUCLEOTIDE SEQUENCE</scope>
    <source>
        <strain evidence="1">MNPRO001-30</strain>
        <tissue evidence="1">Meninges</tissue>
    </source>
</reference>
<organism evidence="1 2">
    <name type="scientific">Parelaphostrongylus tenuis</name>
    <name type="common">Meningeal worm</name>
    <dbReference type="NCBI Taxonomy" id="148309"/>
    <lineage>
        <taxon>Eukaryota</taxon>
        <taxon>Metazoa</taxon>
        <taxon>Ecdysozoa</taxon>
        <taxon>Nematoda</taxon>
        <taxon>Chromadorea</taxon>
        <taxon>Rhabditida</taxon>
        <taxon>Rhabditina</taxon>
        <taxon>Rhabditomorpha</taxon>
        <taxon>Strongyloidea</taxon>
        <taxon>Metastrongylidae</taxon>
        <taxon>Parelaphostrongylus</taxon>
    </lineage>
</organism>
<proteinExistence type="predicted"/>
<keyword evidence="2" id="KW-1185">Reference proteome</keyword>
<protein>
    <submittedName>
        <fullName evidence="1">Uncharacterized protein</fullName>
    </submittedName>
</protein>
<dbReference type="EMBL" id="JAHQIW010007259">
    <property type="protein sequence ID" value="KAJ1373303.1"/>
    <property type="molecule type" value="Genomic_DNA"/>
</dbReference>
<accession>A0AAD5RBH5</accession>
<dbReference type="Proteomes" id="UP001196413">
    <property type="component" value="Unassembled WGS sequence"/>
</dbReference>
<sequence>MTGLSLDFQECRRVEIEQMGGKDMRQKMGPSVTKRVKTKKGLGKGFMVRGRTFTYLQSSGQKQVTQLRQATRSRNPGNSKIDHFSALTPGSIVLLRGLAKSLMKWNRAPSPVNPFLDRERRRNYEIRGMPLVQKDSGATRTTNAIDVFGGPLNVRDHGPRRRPFPKIMRVILEKSREPR</sequence>
<name>A0AAD5RBH5_PARTN</name>